<protein>
    <recommendedName>
        <fullName evidence="3">Chitooligosaccharide deacetylase</fullName>
    </recommendedName>
    <alternativeName>
        <fullName evidence="4">Nodulation protein B</fullName>
    </alternativeName>
</protein>
<dbReference type="SUPFAM" id="SSF88713">
    <property type="entry name" value="Glycoside hydrolase/deacetylase"/>
    <property type="match status" value="1"/>
</dbReference>
<dbReference type="InterPro" id="IPR002509">
    <property type="entry name" value="NODB_dom"/>
</dbReference>
<dbReference type="Pfam" id="PF01522">
    <property type="entry name" value="Polysacc_deac_1"/>
    <property type="match status" value="1"/>
</dbReference>
<name>A0A5B8LWW4_9HYPH</name>
<dbReference type="InterPro" id="IPR011330">
    <property type="entry name" value="Glyco_hydro/deAcase_b/a-brl"/>
</dbReference>
<dbReference type="Proteomes" id="UP000315364">
    <property type="component" value="Chromosome"/>
</dbReference>
<evidence type="ECO:0000256" key="4">
    <source>
        <dbReference type="ARBA" id="ARBA00032976"/>
    </source>
</evidence>
<gene>
    <name evidence="6" type="ORF">FPZ08_15250</name>
</gene>
<dbReference type="PROSITE" id="PS51677">
    <property type="entry name" value="NODB"/>
    <property type="match status" value="1"/>
</dbReference>
<dbReference type="KEGG" id="dea:FPZ08_15250"/>
<sequence length="293" mass="32661">MGGNRQVCQMTQPSFQWPNNHKIAVMVTVLLESWSDGKAPPYSPMTTPLKPGTYDRAGVTWASYGVRAGVWRIMRILDQHGIKGTICANARSIELIPDAMRIAVANGHEIAAHSYTQDALMAYMSRDEELAMIRRCSDVFVTHLGEKPKGWISPVLASTDHTAELLAGEGFLWHGDYNDEDLPRVVQTPQGSVIGLPHTDFADNRVLRQSPRAYFDAYKDTFDYLYANEPGSLINLTLHSQFGGRPLVSSVFSEILAYLKGHDGVWFPRHDELATWFGGTGIEAVPYAQRFFA</sequence>
<evidence type="ECO:0000313" key="7">
    <source>
        <dbReference type="Proteomes" id="UP000315364"/>
    </source>
</evidence>
<dbReference type="PANTHER" id="PTHR43123">
    <property type="entry name" value="POLYSACCHARIDE DEACETYLASE-RELATED"/>
    <property type="match status" value="1"/>
</dbReference>
<evidence type="ECO:0000256" key="3">
    <source>
        <dbReference type="ARBA" id="ARBA00020071"/>
    </source>
</evidence>
<reference evidence="6 7" key="1">
    <citation type="submission" date="2019-07" db="EMBL/GenBank/DDBJ databases">
        <title>Full genome sequence of Devosia sp. Gsoil 520.</title>
        <authorList>
            <person name="Im W.-T."/>
        </authorList>
    </citation>
    <scope>NUCLEOTIDE SEQUENCE [LARGE SCALE GENOMIC DNA]</scope>
    <source>
        <strain evidence="6 7">Gsoil 520</strain>
    </source>
</reference>
<organism evidence="6 7">
    <name type="scientific">Devosia ginsengisoli</name>
    <dbReference type="NCBI Taxonomy" id="400770"/>
    <lineage>
        <taxon>Bacteria</taxon>
        <taxon>Pseudomonadati</taxon>
        <taxon>Pseudomonadota</taxon>
        <taxon>Alphaproteobacteria</taxon>
        <taxon>Hyphomicrobiales</taxon>
        <taxon>Devosiaceae</taxon>
        <taxon>Devosia</taxon>
    </lineage>
</organism>
<dbReference type="AlphaFoldDB" id="A0A5B8LWW4"/>
<comment type="similarity">
    <text evidence="2">Belongs to the polysaccharide deacetylase family.</text>
</comment>
<evidence type="ECO:0000313" key="6">
    <source>
        <dbReference type="EMBL" id="QDZ11982.1"/>
    </source>
</evidence>
<keyword evidence="7" id="KW-1185">Reference proteome</keyword>
<dbReference type="EMBL" id="CP042304">
    <property type="protein sequence ID" value="QDZ11982.1"/>
    <property type="molecule type" value="Genomic_DNA"/>
</dbReference>
<evidence type="ECO:0000256" key="2">
    <source>
        <dbReference type="ARBA" id="ARBA00010973"/>
    </source>
</evidence>
<feature type="domain" description="NodB homology" evidence="5">
    <location>
        <begin position="55"/>
        <end position="268"/>
    </location>
</feature>
<dbReference type="Gene3D" id="3.20.20.370">
    <property type="entry name" value="Glycoside hydrolase/deacetylase"/>
    <property type="match status" value="1"/>
</dbReference>
<accession>A0A5B8LWW4</accession>
<evidence type="ECO:0000256" key="1">
    <source>
        <dbReference type="ARBA" id="ARBA00003236"/>
    </source>
</evidence>
<dbReference type="GO" id="GO:0005975">
    <property type="term" value="P:carbohydrate metabolic process"/>
    <property type="evidence" value="ECO:0007669"/>
    <property type="project" value="InterPro"/>
</dbReference>
<dbReference type="PANTHER" id="PTHR43123:SF1">
    <property type="entry name" value="POLYSACCHARIDE DEACETYLASE-RELATED"/>
    <property type="match status" value="1"/>
</dbReference>
<dbReference type="OrthoDB" id="9787041at2"/>
<evidence type="ECO:0000259" key="5">
    <source>
        <dbReference type="PROSITE" id="PS51677"/>
    </source>
</evidence>
<dbReference type="CDD" id="cd10916">
    <property type="entry name" value="CE4_PuuE_HpPgdA_like"/>
    <property type="match status" value="1"/>
</dbReference>
<dbReference type="GO" id="GO:0016810">
    <property type="term" value="F:hydrolase activity, acting on carbon-nitrogen (but not peptide) bonds"/>
    <property type="evidence" value="ECO:0007669"/>
    <property type="project" value="InterPro"/>
</dbReference>
<proteinExistence type="inferred from homology"/>
<comment type="function">
    <text evidence="1">Is involved in generating a small heat-stable compound (Nod), an acylated oligomer of N-acetylglucosamine, that stimulates mitosis in various plant protoplasts.</text>
</comment>